<keyword evidence="1" id="KW-0732">Signal</keyword>
<evidence type="ECO:0000313" key="3">
    <source>
        <dbReference type="Proteomes" id="UP001590950"/>
    </source>
</evidence>
<reference evidence="2 3" key="1">
    <citation type="submission" date="2024-09" db="EMBL/GenBank/DDBJ databases">
        <title>Rethinking Asexuality: The Enigmatic Case of Functional Sexual Genes in Lepraria (Stereocaulaceae).</title>
        <authorList>
            <person name="Doellman M."/>
            <person name="Sun Y."/>
            <person name="Barcenas-Pena A."/>
            <person name="Lumbsch H.T."/>
            <person name="Grewe F."/>
        </authorList>
    </citation>
    <scope>NUCLEOTIDE SEQUENCE [LARGE SCALE GENOMIC DNA]</scope>
    <source>
        <strain evidence="2 3">Mercado 3170</strain>
    </source>
</reference>
<keyword evidence="3" id="KW-1185">Reference proteome</keyword>
<proteinExistence type="predicted"/>
<accession>A0ABR4A0V1</accession>
<protein>
    <submittedName>
        <fullName evidence="2">Uncharacterized protein</fullName>
    </submittedName>
</protein>
<dbReference type="Pfam" id="PF10906">
    <property type="entry name" value="Mrx7"/>
    <property type="match status" value="1"/>
</dbReference>
<organism evidence="2 3">
    <name type="scientific">Stereocaulon virgatum</name>
    <dbReference type="NCBI Taxonomy" id="373712"/>
    <lineage>
        <taxon>Eukaryota</taxon>
        <taxon>Fungi</taxon>
        <taxon>Dikarya</taxon>
        <taxon>Ascomycota</taxon>
        <taxon>Pezizomycotina</taxon>
        <taxon>Lecanoromycetes</taxon>
        <taxon>OSLEUM clade</taxon>
        <taxon>Lecanoromycetidae</taxon>
        <taxon>Lecanorales</taxon>
        <taxon>Lecanorineae</taxon>
        <taxon>Stereocaulaceae</taxon>
        <taxon>Stereocaulon</taxon>
    </lineage>
</organism>
<feature type="signal peptide" evidence="1">
    <location>
        <begin position="1"/>
        <end position="17"/>
    </location>
</feature>
<dbReference type="EMBL" id="JBEFKJ010000025">
    <property type="protein sequence ID" value="KAL2039562.1"/>
    <property type="molecule type" value="Genomic_DNA"/>
</dbReference>
<evidence type="ECO:0000256" key="1">
    <source>
        <dbReference type="SAM" id="SignalP"/>
    </source>
</evidence>
<sequence length="77" mass="9054">MVWLRILEAWLTTRLLASPAFHRLVQNIHKGIRQMRHGPDLEEMGGTKIDKPNNKNFLEHYLEEIKDQFRGGSSQKK</sequence>
<evidence type="ECO:0000313" key="2">
    <source>
        <dbReference type="EMBL" id="KAL2039562.1"/>
    </source>
</evidence>
<dbReference type="Proteomes" id="UP001590950">
    <property type="component" value="Unassembled WGS sequence"/>
</dbReference>
<dbReference type="InterPro" id="IPR020301">
    <property type="entry name" value="Mrx7"/>
</dbReference>
<gene>
    <name evidence="2" type="ORF">N7G274_007834</name>
</gene>
<feature type="chain" id="PRO_5045283550" evidence="1">
    <location>
        <begin position="18"/>
        <end position="77"/>
    </location>
</feature>
<name>A0ABR4A0V1_9LECA</name>
<comment type="caution">
    <text evidence="2">The sequence shown here is derived from an EMBL/GenBank/DDBJ whole genome shotgun (WGS) entry which is preliminary data.</text>
</comment>